<evidence type="ECO:0000259" key="1">
    <source>
        <dbReference type="Pfam" id="PF12680"/>
    </source>
</evidence>
<name>A0A1W2AHF8_9FLAO</name>
<dbReference type="AlphaFoldDB" id="A0A1W2AHF8"/>
<evidence type="ECO:0000313" key="3">
    <source>
        <dbReference type="Proteomes" id="UP000192393"/>
    </source>
</evidence>
<gene>
    <name evidence="2" type="ORF">SAMN06296427_104138</name>
</gene>
<keyword evidence="2" id="KW-0413">Isomerase</keyword>
<dbReference type="EMBL" id="FWXS01000004">
    <property type="protein sequence ID" value="SMC59698.1"/>
    <property type="molecule type" value="Genomic_DNA"/>
</dbReference>
<dbReference type="InterPro" id="IPR037401">
    <property type="entry name" value="SnoaL-like"/>
</dbReference>
<accession>A0A1W2AHF8</accession>
<dbReference type="Pfam" id="PF12680">
    <property type="entry name" value="SnoaL_2"/>
    <property type="match status" value="1"/>
</dbReference>
<dbReference type="SUPFAM" id="SSF54427">
    <property type="entry name" value="NTF2-like"/>
    <property type="match status" value="1"/>
</dbReference>
<organism evidence="2 3">
    <name type="scientific">Moheibacter sediminis</name>
    <dbReference type="NCBI Taxonomy" id="1434700"/>
    <lineage>
        <taxon>Bacteria</taxon>
        <taxon>Pseudomonadati</taxon>
        <taxon>Bacteroidota</taxon>
        <taxon>Flavobacteriia</taxon>
        <taxon>Flavobacteriales</taxon>
        <taxon>Weeksellaceae</taxon>
        <taxon>Moheibacter</taxon>
    </lineage>
</organism>
<dbReference type="STRING" id="1434700.SAMN06296427_104138"/>
<keyword evidence="3" id="KW-1185">Reference proteome</keyword>
<dbReference type="GO" id="GO:0016853">
    <property type="term" value="F:isomerase activity"/>
    <property type="evidence" value="ECO:0007669"/>
    <property type="project" value="UniProtKB-KW"/>
</dbReference>
<dbReference type="InterPro" id="IPR032710">
    <property type="entry name" value="NTF2-like_dom_sf"/>
</dbReference>
<feature type="domain" description="SnoaL-like" evidence="1">
    <location>
        <begin position="17"/>
        <end position="115"/>
    </location>
</feature>
<dbReference type="OrthoDB" id="6692273at2"/>
<sequence length="127" mass="14478">MLSAFLKVESVTNKNTVECYMNAFNELDHEKILSCLTEDVIWEIHGHRKLQGKTEFDAEIENEGFEGKPEITLNRMTEENNVVIAEGTVLAKPKNQNPILLAFCDVFEFENGKIKKLISHLNPINSK</sequence>
<protein>
    <submittedName>
        <fullName evidence="2">Ketosteroid isomerase-related protein</fullName>
    </submittedName>
</protein>
<dbReference type="Gene3D" id="3.10.450.50">
    <property type="match status" value="1"/>
</dbReference>
<reference evidence="2 3" key="1">
    <citation type="submission" date="2017-04" db="EMBL/GenBank/DDBJ databases">
        <authorList>
            <person name="Afonso C.L."/>
            <person name="Miller P.J."/>
            <person name="Scott M.A."/>
            <person name="Spackman E."/>
            <person name="Goraichik I."/>
            <person name="Dimitrov K.M."/>
            <person name="Suarez D.L."/>
            <person name="Swayne D.E."/>
        </authorList>
    </citation>
    <scope>NUCLEOTIDE SEQUENCE [LARGE SCALE GENOMIC DNA]</scope>
    <source>
        <strain evidence="2 3">CGMCC 1.12708</strain>
    </source>
</reference>
<dbReference type="RefSeq" id="WP_084017058.1">
    <property type="nucleotide sequence ID" value="NZ_FWXS01000004.1"/>
</dbReference>
<proteinExistence type="predicted"/>
<evidence type="ECO:0000313" key="2">
    <source>
        <dbReference type="EMBL" id="SMC59698.1"/>
    </source>
</evidence>
<dbReference type="Proteomes" id="UP000192393">
    <property type="component" value="Unassembled WGS sequence"/>
</dbReference>